<evidence type="ECO:0000256" key="6">
    <source>
        <dbReference type="ARBA" id="ARBA00023163"/>
    </source>
</evidence>
<accession>A0ABD2N9P5</accession>
<reference evidence="13 14" key="1">
    <citation type="journal article" date="2021" name="BMC Biol.">
        <title>Horizontally acquired antibacterial genes associated with adaptive radiation of ladybird beetles.</title>
        <authorList>
            <person name="Li H.S."/>
            <person name="Tang X.F."/>
            <person name="Huang Y.H."/>
            <person name="Xu Z.Y."/>
            <person name="Chen M.L."/>
            <person name="Du X.Y."/>
            <person name="Qiu B.Y."/>
            <person name="Chen P.T."/>
            <person name="Zhang W."/>
            <person name="Slipinski A."/>
            <person name="Escalona H.E."/>
            <person name="Waterhouse R.M."/>
            <person name="Zwick A."/>
            <person name="Pang H."/>
        </authorList>
    </citation>
    <scope>NUCLEOTIDE SEQUENCE [LARGE SCALE GENOMIC DNA]</scope>
    <source>
        <strain evidence="13">SYSU2018</strain>
    </source>
</reference>
<dbReference type="EMBL" id="JABFTP020000083">
    <property type="protein sequence ID" value="KAL3275496.1"/>
    <property type="molecule type" value="Genomic_DNA"/>
</dbReference>
<organism evidence="13 14">
    <name type="scientific">Cryptolaemus montrouzieri</name>
    <dbReference type="NCBI Taxonomy" id="559131"/>
    <lineage>
        <taxon>Eukaryota</taxon>
        <taxon>Metazoa</taxon>
        <taxon>Ecdysozoa</taxon>
        <taxon>Arthropoda</taxon>
        <taxon>Hexapoda</taxon>
        <taxon>Insecta</taxon>
        <taxon>Pterygota</taxon>
        <taxon>Neoptera</taxon>
        <taxon>Endopterygota</taxon>
        <taxon>Coleoptera</taxon>
        <taxon>Polyphaga</taxon>
        <taxon>Cucujiformia</taxon>
        <taxon>Coccinelloidea</taxon>
        <taxon>Coccinellidae</taxon>
        <taxon>Scymninae</taxon>
        <taxon>Scymnini</taxon>
        <taxon>Cryptolaemus</taxon>
    </lineage>
</organism>
<evidence type="ECO:0000256" key="9">
    <source>
        <dbReference type="ARBA" id="ARBA00058879"/>
    </source>
</evidence>
<dbReference type="Proteomes" id="UP001516400">
    <property type="component" value="Unassembled WGS sequence"/>
</dbReference>
<dbReference type="GO" id="GO:0005634">
    <property type="term" value="C:nucleus"/>
    <property type="evidence" value="ECO:0007669"/>
    <property type="project" value="UniProtKB-SubCell"/>
</dbReference>
<protein>
    <recommendedName>
        <fullName evidence="10">CCAAT/enhancer-binding protein zeta</fullName>
    </recommendedName>
    <alternativeName>
        <fullName evidence="8">CCAAT-box-binding transcription factor</fullName>
    </alternativeName>
</protein>
<evidence type="ECO:0000256" key="2">
    <source>
        <dbReference type="ARBA" id="ARBA00007797"/>
    </source>
</evidence>
<keyword evidence="5" id="KW-0010">Activator</keyword>
<dbReference type="SUPFAM" id="SSF48371">
    <property type="entry name" value="ARM repeat"/>
    <property type="match status" value="1"/>
</dbReference>
<keyword evidence="6" id="KW-0804">Transcription</keyword>
<dbReference type="FunFam" id="1.25.10.10:FF:000805">
    <property type="entry name" value="Similar to transcription factor CBF/MAK21"/>
    <property type="match status" value="1"/>
</dbReference>
<keyword evidence="14" id="KW-1185">Reference proteome</keyword>
<evidence type="ECO:0000256" key="3">
    <source>
        <dbReference type="ARBA" id="ARBA00022553"/>
    </source>
</evidence>
<evidence type="ECO:0000256" key="11">
    <source>
        <dbReference type="SAM" id="MobiDB-lite"/>
    </source>
</evidence>
<dbReference type="InterPro" id="IPR040155">
    <property type="entry name" value="CEBPZ/Mak21-like"/>
</dbReference>
<comment type="function">
    <text evidence="9">Stimulates transcription from the HSP70 promoter.</text>
</comment>
<feature type="compositionally biased region" description="Acidic residues" evidence="11">
    <location>
        <begin position="759"/>
        <end position="792"/>
    </location>
</feature>
<evidence type="ECO:0000256" key="4">
    <source>
        <dbReference type="ARBA" id="ARBA00023015"/>
    </source>
</evidence>
<feature type="compositionally biased region" description="Acidic residues" evidence="11">
    <location>
        <begin position="705"/>
        <end position="721"/>
    </location>
</feature>
<proteinExistence type="inferred from homology"/>
<dbReference type="PANTHER" id="PTHR12048">
    <property type="entry name" value="CCAAT-BINDING FACTOR-RELATED"/>
    <property type="match status" value="1"/>
</dbReference>
<dbReference type="InterPro" id="IPR011989">
    <property type="entry name" value="ARM-like"/>
</dbReference>
<dbReference type="Pfam" id="PF03914">
    <property type="entry name" value="CBF"/>
    <property type="match status" value="1"/>
</dbReference>
<evidence type="ECO:0000256" key="7">
    <source>
        <dbReference type="ARBA" id="ARBA00023242"/>
    </source>
</evidence>
<evidence type="ECO:0000256" key="10">
    <source>
        <dbReference type="ARBA" id="ARBA00073389"/>
    </source>
</evidence>
<evidence type="ECO:0000256" key="8">
    <source>
        <dbReference type="ARBA" id="ARBA00031941"/>
    </source>
</evidence>
<evidence type="ECO:0000313" key="14">
    <source>
        <dbReference type="Proteomes" id="UP001516400"/>
    </source>
</evidence>
<keyword evidence="3" id="KW-0597">Phosphoprotein</keyword>
<feature type="region of interest" description="Disordered" evidence="11">
    <location>
        <begin position="702"/>
        <end position="721"/>
    </location>
</feature>
<gene>
    <name evidence="13" type="ORF">HHI36_020256</name>
</gene>
<dbReference type="InterPro" id="IPR016024">
    <property type="entry name" value="ARM-type_fold"/>
</dbReference>
<keyword evidence="7" id="KW-0539">Nucleus</keyword>
<dbReference type="PANTHER" id="PTHR12048:SF0">
    <property type="entry name" value="CCAAT_ENHANCER-BINDING PROTEIN ZETA"/>
    <property type="match status" value="1"/>
</dbReference>
<comment type="caution">
    <text evidence="13">The sequence shown here is derived from an EMBL/GenBank/DDBJ whole genome shotgun (WGS) entry which is preliminary data.</text>
</comment>
<dbReference type="Gene3D" id="1.25.10.10">
    <property type="entry name" value="Leucine-rich Repeat Variant"/>
    <property type="match status" value="1"/>
</dbReference>
<feature type="domain" description="CCAAT-binding factor" evidence="12">
    <location>
        <begin position="366"/>
        <end position="607"/>
    </location>
</feature>
<evidence type="ECO:0000256" key="5">
    <source>
        <dbReference type="ARBA" id="ARBA00023159"/>
    </source>
</evidence>
<evidence type="ECO:0000256" key="1">
    <source>
        <dbReference type="ARBA" id="ARBA00004123"/>
    </source>
</evidence>
<name>A0ABD2N9P5_9CUCU</name>
<evidence type="ECO:0000313" key="13">
    <source>
        <dbReference type="EMBL" id="KAL3275496.1"/>
    </source>
</evidence>
<dbReference type="InterPro" id="IPR005612">
    <property type="entry name" value="CCAAT-binding_factor"/>
</dbReference>
<comment type="similarity">
    <text evidence="2">Belongs to the CBF/MAK21 family.</text>
</comment>
<sequence length="956" mass="110333">MKVKQKSGNYQRKNNDFEDEIYQETKKWFEEVPDGPKDFPDVNDQQLVNLKQEAKICYDSETANYKIKNSRNNSNKQWMKTMMTKGTVSDKIASHTLAIQDDPIHNLELLKNFLGMVKISKKNECIAVIDTLTDLFLEDLLNPKRKLQAFHQKPLSLLNELSSGNAVSRRKILSAWYFEDQLKELYSTFVDALNTAAHDSVDANKEKAIAAMYKLLAGNSEQEKKLLAFIVNKLGDPSQKVASKAIYCLGQLLRTHSNMQGVVLNEVEKLLFRTNVSTKSQYYGLCFLSQFYLNHEESEIAKRLIEVYFGFFKACVKKGEIDSRMMSALLMGVNRAYPYAKLEMDKISEHMDTIYRVVHIASFSVSLHALNLLYQVSDYANNMSDRFYSALYKKLLDPQVATTTHQAMLLSLVYKALLKDTEINRVKALVKRLLQLCLHLTPSFTCGILFLISQLIGKKNSVHSVIQKQIPLSNLEDDGDDEEVYKDAQIDLDTSIKEEIISDDENDSTQPKETTGLAEDISIDTSVLKEEIEEKPDIKPEVINGTNNNTDTGWYHRKMKVKKEKGSNNTFYNPFTRNPLYAGAEHTAFLELNFLKQHFHPTVSLYATNILNGVIIKYQGDPLKDFTLIRFLDRFVFKNPKKTDEINKGSHPTFGRRKIYQPKGLKSLPVSSYTYIHSTEENIPVDEKFLYLYLNKKFKSRLPENEDEDSDVDSVASDEFEEMLEKMGGAPQDDDIDFMNDIGDNLKKKEKAKKKVDDNSEEEQEEPSDESDEDLEDDESDEEDLGGSDMEEGDEELIQDLDDDEDEDLVFDDESDEENKSLKKSKKQKKVVCSLYLPLPMNLQLYLKMRAVHKENLVDPIHFQIKIKQISNKSIGKRKEIVGWLAMIKRWERREKIILKEKSDQISTNLEIKTRNSKSKLYVSVRSKIKETFLNYKTVVNFFLYIWTVYTYICYK</sequence>
<dbReference type="AlphaFoldDB" id="A0ABD2N9P5"/>
<evidence type="ECO:0000259" key="12">
    <source>
        <dbReference type="Pfam" id="PF03914"/>
    </source>
</evidence>
<feature type="region of interest" description="Disordered" evidence="11">
    <location>
        <begin position="749"/>
        <end position="792"/>
    </location>
</feature>
<keyword evidence="4" id="KW-0805">Transcription regulation</keyword>
<comment type="subcellular location">
    <subcellularLocation>
        <location evidence="1">Nucleus</location>
    </subcellularLocation>
</comment>